<dbReference type="Pfam" id="PF00447">
    <property type="entry name" value="HSF_DNA-bind"/>
    <property type="match status" value="1"/>
</dbReference>
<comment type="subcellular location">
    <subcellularLocation>
        <location evidence="1">Nucleus</location>
    </subcellularLocation>
</comment>
<accession>A0AAD3D188</accession>
<evidence type="ECO:0000256" key="2">
    <source>
        <dbReference type="ARBA" id="ARBA00023125"/>
    </source>
</evidence>
<dbReference type="PANTHER" id="PTHR10015">
    <property type="entry name" value="HEAT SHOCK TRANSCRIPTION FACTOR"/>
    <property type="match status" value="1"/>
</dbReference>
<dbReference type="PANTHER" id="PTHR10015:SF206">
    <property type="entry name" value="HSF-TYPE DNA-BINDING DOMAIN-CONTAINING PROTEIN"/>
    <property type="match status" value="1"/>
</dbReference>
<evidence type="ECO:0000256" key="4">
    <source>
        <dbReference type="RuleBase" id="RU004020"/>
    </source>
</evidence>
<evidence type="ECO:0000256" key="1">
    <source>
        <dbReference type="ARBA" id="ARBA00004123"/>
    </source>
</evidence>
<feature type="region of interest" description="Disordered" evidence="6">
    <location>
        <begin position="173"/>
        <end position="208"/>
    </location>
</feature>
<dbReference type="GO" id="GO:0003700">
    <property type="term" value="F:DNA-binding transcription factor activity"/>
    <property type="evidence" value="ECO:0007669"/>
    <property type="project" value="InterPro"/>
</dbReference>
<keyword evidence="3" id="KW-0539">Nucleus</keyword>
<sequence>MPSKSYINCAHKSHLDAALTLTHIANERGSDHHEVVHQEQEMSGLLSSRSVFQHRQHELEKQLASYARISNNLQELQKRHDAFQTKNILPLSSRYAYVLDIKPIPISSLEFLMARNNALLTFDDRCFLPRLPPPHLMNLPTKREDLLSEPRSNICRHPRQLRNTTYYTNDVGEKKKHLISSKRRKESPPKRQRKIQKDPIKQADPSCTDGIPPICTKGGVKAPFPVVLWRILHTIETKERHFESIMSWQSNISFRVHDKKKFEQCIQPRFFNQTNYTSFRRQLNLWGFQRIPVRGELGGAYFHPSFKRDDEYSCRTMRRPCTETTHSSKSGK</sequence>
<proteinExistence type="inferred from homology"/>
<evidence type="ECO:0000256" key="6">
    <source>
        <dbReference type="SAM" id="MobiDB-lite"/>
    </source>
</evidence>
<dbReference type="SUPFAM" id="SSF46785">
    <property type="entry name" value="Winged helix' DNA-binding domain"/>
    <property type="match status" value="1"/>
</dbReference>
<dbReference type="GO" id="GO:0005634">
    <property type="term" value="C:nucleus"/>
    <property type="evidence" value="ECO:0007669"/>
    <property type="project" value="UniProtKB-SubCell"/>
</dbReference>
<dbReference type="Proteomes" id="UP001054902">
    <property type="component" value="Unassembled WGS sequence"/>
</dbReference>
<keyword evidence="5" id="KW-0175">Coiled coil</keyword>
<evidence type="ECO:0000259" key="7">
    <source>
        <dbReference type="SMART" id="SM00415"/>
    </source>
</evidence>
<dbReference type="InterPro" id="IPR036390">
    <property type="entry name" value="WH_DNA-bd_sf"/>
</dbReference>
<dbReference type="EMBL" id="BLLK01000051">
    <property type="protein sequence ID" value="GFH55762.1"/>
    <property type="molecule type" value="Genomic_DNA"/>
</dbReference>
<feature type="coiled-coil region" evidence="5">
    <location>
        <begin position="59"/>
        <end position="86"/>
    </location>
</feature>
<gene>
    <name evidence="8" type="ORF">CTEN210_12238</name>
</gene>
<dbReference type="InterPro" id="IPR036388">
    <property type="entry name" value="WH-like_DNA-bd_sf"/>
</dbReference>
<keyword evidence="2" id="KW-0238">DNA-binding</keyword>
<dbReference type="Gene3D" id="1.10.10.10">
    <property type="entry name" value="Winged helix-like DNA-binding domain superfamily/Winged helix DNA-binding domain"/>
    <property type="match status" value="1"/>
</dbReference>
<protein>
    <recommendedName>
        <fullName evidence="7">HSF-type DNA-binding domain-containing protein</fullName>
    </recommendedName>
</protein>
<dbReference type="GO" id="GO:0043565">
    <property type="term" value="F:sequence-specific DNA binding"/>
    <property type="evidence" value="ECO:0007669"/>
    <property type="project" value="InterPro"/>
</dbReference>
<organism evidence="8 9">
    <name type="scientific">Chaetoceros tenuissimus</name>
    <dbReference type="NCBI Taxonomy" id="426638"/>
    <lineage>
        <taxon>Eukaryota</taxon>
        <taxon>Sar</taxon>
        <taxon>Stramenopiles</taxon>
        <taxon>Ochrophyta</taxon>
        <taxon>Bacillariophyta</taxon>
        <taxon>Coscinodiscophyceae</taxon>
        <taxon>Chaetocerotophycidae</taxon>
        <taxon>Chaetocerotales</taxon>
        <taxon>Chaetocerotaceae</taxon>
        <taxon>Chaetoceros</taxon>
    </lineage>
</organism>
<dbReference type="SMART" id="SM00415">
    <property type="entry name" value="HSF"/>
    <property type="match status" value="1"/>
</dbReference>
<evidence type="ECO:0000313" key="9">
    <source>
        <dbReference type="Proteomes" id="UP001054902"/>
    </source>
</evidence>
<feature type="compositionally biased region" description="Basic residues" evidence="6">
    <location>
        <begin position="174"/>
        <end position="194"/>
    </location>
</feature>
<evidence type="ECO:0000256" key="5">
    <source>
        <dbReference type="SAM" id="Coils"/>
    </source>
</evidence>
<evidence type="ECO:0000313" key="8">
    <source>
        <dbReference type="EMBL" id="GFH55762.1"/>
    </source>
</evidence>
<dbReference type="AlphaFoldDB" id="A0AAD3D188"/>
<feature type="domain" description="HSF-type DNA-binding" evidence="7">
    <location>
        <begin position="220"/>
        <end position="320"/>
    </location>
</feature>
<name>A0AAD3D188_9STRA</name>
<comment type="caution">
    <text evidence="8">The sequence shown here is derived from an EMBL/GenBank/DDBJ whole genome shotgun (WGS) entry which is preliminary data.</text>
</comment>
<evidence type="ECO:0000256" key="3">
    <source>
        <dbReference type="ARBA" id="ARBA00023242"/>
    </source>
</evidence>
<dbReference type="InterPro" id="IPR000232">
    <property type="entry name" value="HSF_DNA-bd"/>
</dbReference>
<keyword evidence="9" id="KW-1185">Reference proteome</keyword>
<comment type="similarity">
    <text evidence="4">Belongs to the HSF family.</text>
</comment>
<reference evidence="8 9" key="1">
    <citation type="journal article" date="2021" name="Sci. Rep.">
        <title>The genome of the diatom Chaetoceros tenuissimus carries an ancient integrated fragment of an extant virus.</title>
        <authorList>
            <person name="Hongo Y."/>
            <person name="Kimura K."/>
            <person name="Takaki Y."/>
            <person name="Yoshida Y."/>
            <person name="Baba S."/>
            <person name="Kobayashi G."/>
            <person name="Nagasaki K."/>
            <person name="Hano T."/>
            <person name="Tomaru Y."/>
        </authorList>
    </citation>
    <scope>NUCLEOTIDE SEQUENCE [LARGE SCALE GENOMIC DNA]</scope>
    <source>
        <strain evidence="8 9">NIES-3715</strain>
    </source>
</reference>